<dbReference type="Proteomes" id="UP000198757">
    <property type="component" value="Unassembled WGS sequence"/>
</dbReference>
<dbReference type="STRING" id="1285928.SAMN04487894_13420"/>
<name>A0A1G7BWL3_NIADE</name>
<evidence type="ECO:0000313" key="2">
    <source>
        <dbReference type="EMBL" id="SDE31392.1"/>
    </source>
</evidence>
<protein>
    <submittedName>
        <fullName evidence="2">L-amino acid N-acyltransferase YncA</fullName>
    </submittedName>
</protein>
<dbReference type="InterPro" id="IPR016181">
    <property type="entry name" value="Acyl_CoA_acyltransferase"/>
</dbReference>
<dbReference type="Pfam" id="PF00583">
    <property type="entry name" value="Acetyltransf_1"/>
    <property type="match status" value="1"/>
</dbReference>
<evidence type="ECO:0000313" key="3">
    <source>
        <dbReference type="Proteomes" id="UP000198757"/>
    </source>
</evidence>
<dbReference type="GO" id="GO:0016747">
    <property type="term" value="F:acyltransferase activity, transferring groups other than amino-acyl groups"/>
    <property type="evidence" value="ECO:0007669"/>
    <property type="project" value="InterPro"/>
</dbReference>
<gene>
    <name evidence="2" type="ORF">SAMN04487894_13420</name>
</gene>
<dbReference type="Gene3D" id="3.40.630.30">
    <property type="match status" value="1"/>
</dbReference>
<dbReference type="OrthoDB" id="666392at2"/>
<keyword evidence="3" id="KW-1185">Reference proteome</keyword>
<keyword evidence="2" id="KW-0012">Acyltransferase</keyword>
<dbReference type="PROSITE" id="PS51186">
    <property type="entry name" value="GNAT"/>
    <property type="match status" value="1"/>
</dbReference>
<accession>A0A1G7BWL3</accession>
<organism evidence="2 3">
    <name type="scientific">Niabella drilacis (strain DSM 25811 / CCM 8410 / CCUG 62505 / LMG 26954 / E90)</name>
    <dbReference type="NCBI Taxonomy" id="1285928"/>
    <lineage>
        <taxon>Bacteria</taxon>
        <taxon>Pseudomonadati</taxon>
        <taxon>Bacteroidota</taxon>
        <taxon>Chitinophagia</taxon>
        <taxon>Chitinophagales</taxon>
        <taxon>Chitinophagaceae</taxon>
        <taxon>Niabella</taxon>
    </lineage>
</organism>
<evidence type="ECO:0000259" key="1">
    <source>
        <dbReference type="PROSITE" id="PS51186"/>
    </source>
</evidence>
<dbReference type="EMBL" id="FMZO01000034">
    <property type="protein sequence ID" value="SDE31392.1"/>
    <property type="molecule type" value="Genomic_DNA"/>
</dbReference>
<sequence length="171" mass="19717">MEIATTQNIQIRLAEDKDFEQILAIWLEGVGNSFDDKKFDMEIVKEKFAFNFFERRGIFNFWVAVDQNDKTLGWQSLIKTSSNPFRQNTLAESSTYIAKDTRFKGLGEILLDYVMQEAEKSELEYVIGFVSVSNKPARKITAQTGWVEIGIVPPSKKNSNKFEKIFMVRPV</sequence>
<reference evidence="3" key="1">
    <citation type="submission" date="2016-10" db="EMBL/GenBank/DDBJ databases">
        <authorList>
            <person name="Varghese N."/>
            <person name="Submissions S."/>
        </authorList>
    </citation>
    <scope>NUCLEOTIDE SEQUENCE [LARGE SCALE GENOMIC DNA]</scope>
    <source>
        <strain evidence="3">DSM 25811 / CCM 8410 / LMG 26954 / E90</strain>
    </source>
</reference>
<proteinExistence type="predicted"/>
<dbReference type="RefSeq" id="WP_090393644.1">
    <property type="nucleotide sequence ID" value="NZ_FMZO01000034.1"/>
</dbReference>
<dbReference type="SUPFAM" id="SSF55729">
    <property type="entry name" value="Acyl-CoA N-acyltransferases (Nat)"/>
    <property type="match status" value="1"/>
</dbReference>
<feature type="domain" description="N-acetyltransferase" evidence="1">
    <location>
        <begin position="9"/>
        <end position="171"/>
    </location>
</feature>
<dbReference type="InterPro" id="IPR000182">
    <property type="entry name" value="GNAT_dom"/>
</dbReference>
<dbReference type="AlphaFoldDB" id="A0A1G7BWL3"/>
<keyword evidence="2" id="KW-0808">Transferase</keyword>